<accession>A0A1H6TIN9</accession>
<proteinExistence type="predicted"/>
<organism evidence="1 2">
    <name type="scientific">Azotobacter beijerinckii</name>
    <dbReference type="NCBI Taxonomy" id="170623"/>
    <lineage>
        <taxon>Bacteria</taxon>
        <taxon>Pseudomonadati</taxon>
        <taxon>Pseudomonadota</taxon>
        <taxon>Gammaproteobacteria</taxon>
        <taxon>Pseudomonadales</taxon>
        <taxon>Pseudomonadaceae</taxon>
        <taxon>Azotobacter</taxon>
    </lineage>
</organism>
<protein>
    <submittedName>
        <fullName evidence="1">Uncharacterized protein</fullName>
    </submittedName>
</protein>
<sequence length="64" mass="7429">MSDTLTLKHRNAIHKLLRERGDKVALSATWQRIHRELEVGEIRDNALMMLSCWSRGACLRHCPC</sequence>
<name>A0A1H6TIN9_9GAMM</name>
<dbReference type="Proteomes" id="UP000199250">
    <property type="component" value="Unassembled WGS sequence"/>
</dbReference>
<evidence type="ECO:0000313" key="2">
    <source>
        <dbReference type="Proteomes" id="UP000199250"/>
    </source>
</evidence>
<dbReference type="AlphaFoldDB" id="A0A1H6TIN9"/>
<gene>
    <name evidence="1" type="ORF">SAMN04244572_01573</name>
</gene>
<reference evidence="1 2" key="1">
    <citation type="submission" date="2016-10" db="EMBL/GenBank/DDBJ databases">
        <authorList>
            <person name="de Groot N.N."/>
        </authorList>
    </citation>
    <scope>NUCLEOTIDE SEQUENCE [LARGE SCALE GENOMIC DNA]</scope>
    <source>
        <strain evidence="1 2">DSM 373</strain>
    </source>
</reference>
<evidence type="ECO:0000313" key="1">
    <source>
        <dbReference type="EMBL" id="SEI75632.1"/>
    </source>
</evidence>
<dbReference type="EMBL" id="FNYQ01000020">
    <property type="protein sequence ID" value="SEI75632.1"/>
    <property type="molecule type" value="Genomic_DNA"/>
</dbReference>